<protein>
    <submittedName>
        <fullName evidence="2">Uncharacterized protein</fullName>
    </submittedName>
</protein>
<evidence type="ECO:0000256" key="1">
    <source>
        <dbReference type="SAM" id="MobiDB-lite"/>
    </source>
</evidence>
<comment type="caution">
    <text evidence="2">The sequence shown here is derived from an EMBL/GenBank/DDBJ whole genome shotgun (WGS) entry which is preliminary data.</text>
</comment>
<dbReference type="Proteomes" id="UP000005615">
    <property type="component" value="Unassembled WGS sequence"/>
</dbReference>
<feature type="region of interest" description="Disordered" evidence="1">
    <location>
        <begin position="9"/>
        <end position="44"/>
    </location>
</feature>
<evidence type="ECO:0000313" key="3">
    <source>
        <dbReference type="Proteomes" id="UP000005615"/>
    </source>
</evidence>
<accession>F3L614</accession>
<organism evidence="2 3">
    <name type="scientific">Aequoribacter fuscus</name>
    <dbReference type="NCBI Taxonomy" id="2518989"/>
    <lineage>
        <taxon>Bacteria</taxon>
        <taxon>Pseudomonadati</taxon>
        <taxon>Pseudomonadota</taxon>
        <taxon>Gammaproteobacteria</taxon>
        <taxon>Cellvibrionales</taxon>
        <taxon>Halieaceae</taxon>
        <taxon>Aequoribacter</taxon>
    </lineage>
</organism>
<name>F3L614_9GAMM</name>
<sequence>MRLELIHHVPEDGGDLVVEQTSLGEEKSTGVQAGDHGSPLVLLE</sequence>
<keyword evidence="3" id="KW-1185">Reference proteome</keyword>
<dbReference type="EMBL" id="AEIG01000146">
    <property type="protein sequence ID" value="EGG28238.1"/>
    <property type="molecule type" value="Genomic_DNA"/>
</dbReference>
<evidence type="ECO:0000313" key="2">
    <source>
        <dbReference type="EMBL" id="EGG28238.1"/>
    </source>
</evidence>
<proteinExistence type="predicted"/>
<reference evidence="2 3" key="1">
    <citation type="journal article" date="2011" name="J. Bacteriol.">
        <title>Genome sequence of strain IMCC3088, a proteorhodopsin-containing marine bacterium belonging to the OM60/NOR5 clade.</title>
        <authorList>
            <person name="Jang Y."/>
            <person name="Oh H.M."/>
            <person name="Kang I."/>
            <person name="Lee K."/>
            <person name="Yang S.J."/>
            <person name="Cho J.C."/>
        </authorList>
    </citation>
    <scope>NUCLEOTIDE SEQUENCE [LARGE SCALE GENOMIC DNA]</scope>
    <source>
        <strain evidence="2 3">IMCC3088</strain>
    </source>
</reference>
<gene>
    <name evidence="2" type="ORF">IMCC3088_651</name>
</gene>
<dbReference type="AlphaFoldDB" id="F3L614"/>